<keyword evidence="2" id="KW-1185">Reference proteome</keyword>
<dbReference type="CDD" id="cd01283">
    <property type="entry name" value="cytidine_deaminase"/>
    <property type="match status" value="1"/>
</dbReference>
<dbReference type="InterPro" id="IPR016193">
    <property type="entry name" value="Cytidine_deaminase-like"/>
</dbReference>
<dbReference type="Proteomes" id="UP001305606">
    <property type="component" value="Chromosome"/>
</dbReference>
<accession>A0ABY9UTA1</accession>
<dbReference type="RefSeq" id="WP_311034841.1">
    <property type="nucleotide sequence ID" value="NZ_CP117522.1"/>
</dbReference>
<sequence>MSHNLYMRAQELYTETTDAITRHYRHKRHQIAAGIATASGRKTFGLHIEAMVGRASSCAETAALAQTLILDAEDPVELVVAVRHPAPDEEHMACRIVPPCGLCRELLSDYAPGALVILPNGADFDLRTLTDLLPAKYVGTKWNKLG</sequence>
<organism evidence="1 2">
    <name type="scientific">Streptomyces luomodiensis</name>
    <dbReference type="NCBI Taxonomy" id="3026192"/>
    <lineage>
        <taxon>Bacteria</taxon>
        <taxon>Bacillati</taxon>
        <taxon>Actinomycetota</taxon>
        <taxon>Actinomycetes</taxon>
        <taxon>Kitasatosporales</taxon>
        <taxon>Streptomycetaceae</taxon>
        <taxon>Streptomyces</taxon>
    </lineage>
</organism>
<name>A0ABY9UTA1_9ACTN</name>
<protein>
    <recommendedName>
        <fullName evidence="3">Cytidine deaminase</fullName>
    </recommendedName>
</protein>
<dbReference type="SUPFAM" id="SSF53927">
    <property type="entry name" value="Cytidine deaminase-like"/>
    <property type="match status" value="1"/>
</dbReference>
<proteinExistence type="predicted"/>
<evidence type="ECO:0008006" key="3">
    <source>
        <dbReference type="Google" id="ProtNLM"/>
    </source>
</evidence>
<gene>
    <name evidence="1" type="ORF">PS467_09165</name>
</gene>
<dbReference type="EMBL" id="CP117522">
    <property type="protein sequence ID" value="WNE95501.1"/>
    <property type="molecule type" value="Genomic_DNA"/>
</dbReference>
<evidence type="ECO:0000313" key="2">
    <source>
        <dbReference type="Proteomes" id="UP001305606"/>
    </source>
</evidence>
<reference evidence="1 2" key="1">
    <citation type="submission" date="2023-02" db="EMBL/GenBank/DDBJ databases">
        <title>Streptomyces sp. SCA4-21 with antifungal activity against Fusarium oxysporum f. sp. cubense, Streptomyces sp. SCA2-17 with antifungal activity against Fusarium oxysporum f. sp. cubense.</title>
        <authorList>
            <person name="Qi D."/>
        </authorList>
    </citation>
    <scope>NUCLEOTIDE SEQUENCE [LARGE SCALE GENOMIC DNA]</scope>
    <source>
        <strain evidence="1 2">SCA4-21</strain>
    </source>
</reference>
<dbReference type="Gene3D" id="3.40.140.10">
    <property type="entry name" value="Cytidine Deaminase, domain 2"/>
    <property type="match status" value="1"/>
</dbReference>
<evidence type="ECO:0000313" key="1">
    <source>
        <dbReference type="EMBL" id="WNE95501.1"/>
    </source>
</evidence>